<dbReference type="EMBL" id="GBRH01221737">
    <property type="protein sequence ID" value="JAD76158.1"/>
    <property type="molecule type" value="Transcribed_RNA"/>
</dbReference>
<protein>
    <submittedName>
        <fullName evidence="2">Uncharacterized protein</fullName>
    </submittedName>
</protein>
<dbReference type="AlphaFoldDB" id="A0A0A9CP07"/>
<name>A0A0A9CP07_ARUDO</name>
<reference evidence="2" key="1">
    <citation type="submission" date="2014-09" db="EMBL/GenBank/DDBJ databases">
        <authorList>
            <person name="Magalhaes I.L.F."/>
            <person name="Oliveira U."/>
            <person name="Santos F.R."/>
            <person name="Vidigal T.H.D.A."/>
            <person name="Brescovit A.D."/>
            <person name="Santos A.J."/>
        </authorList>
    </citation>
    <scope>NUCLEOTIDE SEQUENCE</scope>
    <source>
        <tissue evidence="2">Shoot tissue taken approximately 20 cm above the soil surface</tissue>
    </source>
</reference>
<organism evidence="2">
    <name type="scientific">Arundo donax</name>
    <name type="common">Giant reed</name>
    <name type="synonym">Donax arundinaceus</name>
    <dbReference type="NCBI Taxonomy" id="35708"/>
    <lineage>
        <taxon>Eukaryota</taxon>
        <taxon>Viridiplantae</taxon>
        <taxon>Streptophyta</taxon>
        <taxon>Embryophyta</taxon>
        <taxon>Tracheophyta</taxon>
        <taxon>Spermatophyta</taxon>
        <taxon>Magnoliopsida</taxon>
        <taxon>Liliopsida</taxon>
        <taxon>Poales</taxon>
        <taxon>Poaceae</taxon>
        <taxon>PACMAD clade</taxon>
        <taxon>Arundinoideae</taxon>
        <taxon>Arundineae</taxon>
        <taxon>Arundo</taxon>
    </lineage>
</organism>
<sequence>MLGKLRELTATARSATRRPPATAYHHRPRRGRCLPPPAPAAAPFAAGGGSEDITLPGRKLQKQIWKDSKKFSALVLMAV</sequence>
<evidence type="ECO:0000256" key="1">
    <source>
        <dbReference type="SAM" id="MobiDB-lite"/>
    </source>
</evidence>
<accession>A0A0A9CP07</accession>
<feature type="region of interest" description="Disordered" evidence="1">
    <location>
        <begin position="1"/>
        <end position="52"/>
    </location>
</feature>
<feature type="compositionally biased region" description="Low complexity" evidence="1">
    <location>
        <begin position="9"/>
        <end position="23"/>
    </location>
</feature>
<proteinExistence type="predicted"/>
<evidence type="ECO:0000313" key="2">
    <source>
        <dbReference type="EMBL" id="JAD76158.1"/>
    </source>
</evidence>
<reference evidence="2" key="2">
    <citation type="journal article" date="2015" name="Data Brief">
        <title>Shoot transcriptome of the giant reed, Arundo donax.</title>
        <authorList>
            <person name="Barrero R.A."/>
            <person name="Guerrero F.D."/>
            <person name="Moolhuijzen P."/>
            <person name="Goolsby J.A."/>
            <person name="Tidwell J."/>
            <person name="Bellgard S.E."/>
            <person name="Bellgard M.I."/>
        </authorList>
    </citation>
    <scope>NUCLEOTIDE SEQUENCE</scope>
    <source>
        <tissue evidence="2">Shoot tissue taken approximately 20 cm above the soil surface</tissue>
    </source>
</reference>